<evidence type="ECO:0000313" key="3">
    <source>
        <dbReference type="EMBL" id="KTT69215.1"/>
    </source>
</evidence>
<organism evidence="3 4">
    <name type="scientific">Sphingomonas endophytica</name>
    <dbReference type="NCBI Taxonomy" id="869719"/>
    <lineage>
        <taxon>Bacteria</taxon>
        <taxon>Pseudomonadati</taxon>
        <taxon>Pseudomonadota</taxon>
        <taxon>Alphaproteobacteria</taxon>
        <taxon>Sphingomonadales</taxon>
        <taxon>Sphingomonadaceae</taxon>
        <taxon>Sphingomonas</taxon>
    </lineage>
</organism>
<feature type="transmembrane region" description="Helical" evidence="2">
    <location>
        <begin position="48"/>
        <end position="66"/>
    </location>
</feature>
<feature type="transmembrane region" description="Helical" evidence="2">
    <location>
        <begin position="72"/>
        <end position="91"/>
    </location>
</feature>
<dbReference type="RefSeq" id="WP_193753121.1">
    <property type="nucleotide sequence ID" value="NZ_LDTB01000076.1"/>
</dbReference>
<keyword evidence="2" id="KW-0812">Transmembrane</keyword>
<dbReference type="Proteomes" id="UP000074310">
    <property type="component" value="Unassembled WGS sequence"/>
</dbReference>
<feature type="region of interest" description="Disordered" evidence="1">
    <location>
        <begin position="179"/>
        <end position="199"/>
    </location>
</feature>
<dbReference type="PATRIC" id="fig|869719.3.peg.3227"/>
<gene>
    <name evidence="3" type="ORF">NS334_15220</name>
</gene>
<keyword evidence="2" id="KW-0472">Membrane</keyword>
<evidence type="ECO:0000313" key="4">
    <source>
        <dbReference type="Proteomes" id="UP000074310"/>
    </source>
</evidence>
<keyword evidence="4" id="KW-1185">Reference proteome</keyword>
<dbReference type="EMBL" id="LDTB01000076">
    <property type="protein sequence ID" value="KTT69215.1"/>
    <property type="molecule type" value="Genomic_DNA"/>
</dbReference>
<sequence>MRRAREVATGFADVGLSHAEEMLRRLSPEGREQARREREARARRQRRLLVRLVLAAVATLLAWAMLSALVAPGAALAVAAAVMLLLTMLIFMRAAPAVPGREALAEAALPALAEEAAVWIAAQRRGLPAPAVALTDTMNGRLEELAPRLDRLDPRSPAADAVRKLIAVELPDLVESWRSVPPSMRRTPGADGRSADDHLTNGLRLIDTELERANEQLAQGSRDSIAVHGRYLELKYDPDQGRRGP</sequence>
<dbReference type="AlphaFoldDB" id="A0A147HWH5"/>
<evidence type="ECO:0000256" key="1">
    <source>
        <dbReference type="SAM" id="MobiDB-lite"/>
    </source>
</evidence>
<proteinExistence type="predicted"/>
<name>A0A147HWH5_9SPHN</name>
<evidence type="ECO:0000256" key="2">
    <source>
        <dbReference type="SAM" id="Phobius"/>
    </source>
</evidence>
<keyword evidence="2" id="KW-1133">Transmembrane helix</keyword>
<reference evidence="3 4" key="1">
    <citation type="journal article" date="2016" name="Front. Microbiol.">
        <title>Genomic Resource of Rice Seed Associated Bacteria.</title>
        <authorList>
            <person name="Midha S."/>
            <person name="Bansal K."/>
            <person name="Sharma S."/>
            <person name="Kumar N."/>
            <person name="Patil P.P."/>
            <person name="Chaudhry V."/>
            <person name="Patil P.B."/>
        </authorList>
    </citation>
    <scope>NUCLEOTIDE SEQUENCE [LARGE SCALE GENOMIC DNA]</scope>
    <source>
        <strain evidence="3 4">NS334</strain>
    </source>
</reference>
<comment type="caution">
    <text evidence="3">The sequence shown here is derived from an EMBL/GenBank/DDBJ whole genome shotgun (WGS) entry which is preliminary data.</text>
</comment>
<accession>A0A147HWH5</accession>
<protein>
    <submittedName>
        <fullName evidence="3">Uncharacterized protein</fullName>
    </submittedName>
</protein>